<name>A0ABD2CJW5_VESMC</name>
<sequence length="261" mass="30685">MNRRGDRAPYLKTVNGTFCRSLESSPCALYAYILLASFEPIGGYMAIYVKLKKKMKLRYPAGRSKGHWKALVALYTPIFSPAMGGDIAIHVKLKKNYLKIYICETTPPQVVGNLSLRSKRLYFFRKCRTNRRGDRAPSLKIDKFNYLPNCATWWDVLKFVGNRSYRAGHSEDRWNALIAFYTPMFFRQGRSYRKNEMAHFVKSCNINYHTNYTTLTYSTERDVVMVIEKHSSRPVRQYFVRQDRSNRSRDRVLYVIYLKIT</sequence>
<protein>
    <submittedName>
        <fullName evidence="2">Uncharacterized protein</fullName>
    </submittedName>
</protein>
<comment type="caution">
    <text evidence="2">The sequence shown here is derived from an EMBL/GenBank/DDBJ whole genome shotgun (WGS) entry which is preliminary data.</text>
</comment>
<evidence type="ECO:0000313" key="3">
    <source>
        <dbReference type="Proteomes" id="UP001607303"/>
    </source>
</evidence>
<keyword evidence="1" id="KW-0472">Membrane</keyword>
<evidence type="ECO:0000256" key="1">
    <source>
        <dbReference type="SAM" id="Phobius"/>
    </source>
</evidence>
<accession>A0ABD2CJW5</accession>
<keyword evidence="1" id="KW-0812">Transmembrane</keyword>
<keyword evidence="3" id="KW-1185">Reference proteome</keyword>
<dbReference type="EMBL" id="JAYRBN010000043">
    <property type="protein sequence ID" value="KAL2745395.1"/>
    <property type="molecule type" value="Genomic_DNA"/>
</dbReference>
<organism evidence="2 3">
    <name type="scientific">Vespula maculifrons</name>
    <name type="common">Eastern yellow jacket</name>
    <name type="synonym">Wasp</name>
    <dbReference type="NCBI Taxonomy" id="7453"/>
    <lineage>
        <taxon>Eukaryota</taxon>
        <taxon>Metazoa</taxon>
        <taxon>Ecdysozoa</taxon>
        <taxon>Arthropoda</taxon>
        <taxon>Hexapoda</taxon>
        <taxon>Insecta</taxon>
        <taxon>Pterygota</taxon>
        <taxon>Neoptera</taxon>
        <taxon>Endopterygota</taxon>
        <taxon>Hymenoptera</taxon>
        <taxon>Apocrita</taxon>
        <taxon>Aculeata</taxon>
        <taxon>Vespoidea</taxon>
        <taxon>Vespidae</taxon>
        <taxon>Vespinae</taxon>
        <taxon>Vespula</taxon>
    </lineage>
</organism>
<reference evidence="2 3" key="1">
    <citation type="journal article" date="2024" name="Ann. Entomol. Soc. Am.">
        <title>Genomic analyses of the southern and eastern yellowjacket wasps (Hymenoptera: Vespidae) reveal evolutionary signatures of social life.</title>
        <authorList>
            <person name="Catto M.A."/>
            <person name="Caine P.B."/>
            <person name="Orr S.E."/>
            <person name="Hunt B.G."/>
            <person name="Goodisman M.A.D."/>
        </authorList>
    </citation>
    <scope>NUCLEOTIDE SEQUENCE [LARGE SCALE GENOMIC DNA]</scope>
    <source>
        <strain evidence="2">232</strain>
        <tissue evidence="2">Head and thorax</tissue>
    </source>
</reference>
<evidence type="ECO:0000313" key="2">
    <source>
        <dbReference type="EMBL" id="KAL2745395.1"/>
    </source>
</evidence>
<dbReference type="Proteomes" id="UP001607303">
    <property type="component" value="Unassembled WGS sequence"/>
</dbReference>
<keyword evidence="1" id="KW-1133">Transmembrane helix</keyword>
<gene>
    <name evidence="2" type="ORF">V1477_006250</name>
</gene>
<feature type="transmembrane region" description="Helical" evidence="1">
    <location>
        <begin position="29"/>
        <end position="49"/>
    </location>
</feature>
<dbReference type="AlphaFoldDB" id="A0ABD2CJW5"/>
<proteinExistence type="predicted"/>